<gene>
    <name evidence="2" type="ORF">RM877_16565</name>
</gene>
<organism evidence="2 3">
    <name type="scientific">Streptomyces doudnae</name>
    <dbReference type="NCBI Taxonomy" id="3075536"/>
    <lineage>
        <taxon>Bacteria</taxon>
        <taxon>Bacillati</taxon>
        <taxon>Actinomycetota</taxon>
        <taxon>Actinomycetes</taxon>
        <taxon>Kitasatosporales</taxon>
        <taxon>Streptomycetaceae</taxon>
        <taxon>Streptomyces</taxon>
    </lineage>
</organism>
<name>A0ABD5ENM3_9ACTN</name>
<dbReference type="Proteomes" id="UP001183535">
    <property type="component" value="Unassembled WGS sequence"/>
</dbReference>
<evidence type="ECO:0000313" key="2">
    <source>
        <dbReference type="EMBL" id="MDT0436298.1"/>
    </source>
</evidence>
<keyword evidence="1" id="KW-0732">Signal</keyword>
<evidence type="ECO:0000313" key="3">
    <source>
        <dbReference type="Proteomes" id="UP001183535"/>
    </source>
</evidence>
<evidence type="ECO:0000256" key="1">
    <source>
        <dbReference type="SAM" id="SignalP"/>
    </source>
</evidence>
<comment type="caution">
    <text evidence="2">The sequence shown here is derived from an EMBL/GenBank/DDBJ whole genome shotgun (WGS) entry which is preliminary data.</text>
</comment>
<dbReference type="EMBL" id="JAVRES010000006">
    <property type="protein sequence ID" value="MDT0436298.1"/>
    <property type="molecule type" value="Genomic_DNA"/>
</dbReference>
<reference evidence="3" key="1">
    <citation type="submission" date="2023-07" db="EMBL/GenBank/DDBJ databases">
        <title>30 novel species of actinomycetes from the DSMZ collection.</title>
        <authorList>
            <person name="Nouioui I."/>
        </authorList>
    </citation>
    <scope>NUCLEOTIDE SEQUENCE [LARGE SCALE GENOMIC DNA]</scope>
    <source>
        <strain evidence="3">DSM 41981</strain>
    </source>
</reference>
<protein>
    <recommendedName>
        <fullName evidence="4">Secreted protein</fullName>
    </recommendedName>
</protein>
<sequence length="97" mass="9701">MNKMIKRGLLTAAALSATVAAGTAPAFADNDSNFGSGVNAANNWNFTAAAVCLQEVAVVPVLGDYVSDHATDCANGNVIDHSARALAGPAVESLTGP</sequence>
<evidence type="ECO:0008006" key="4">
    <source>
        <dbReference type="Google" id="ProtNLM"/>
    </source>
</evidence>
<proteinExistence type="predicted"/>
<feature type="signal peptide" evidence="1">
    <location>
        <begin position="1"/>
        <end position="28"/>
    </location>
</feature>
<keyword evidence="3" id="KW-1185">Reference proteome</keyword>
<dbReference type="AlphaFoldDB" id="A0ABD5ENM3"/>
<accession>A0ABD5ENM3</accession>
<dbReference type="RefSeq" id="WP_093829553.1">
    <property type="nucleotide sequence ID" value="NZ_JAVRES010000006.1"/>
</dbReference>
<feature type="chain" id="PRO_5044886824" description="Secreted protein" evidence="1">
    <location>
        <begin position="29"/>
        <end position="97"/>
    </location>
</feature>